<comment type="caution">
    <text evidence="2">The sequence shown here is derived from an EMBL/GenBank/DDBJ whole genome shotgun (WGS) entry which is preliminary data.</text>
</comment>
<dbReference type="Pfam" id="PF13532">
    <property type="entry name" value="2OG-FeII_Oxy_2"/>
    <property type="match status" value="1"/>
</dbReference>
<dbReference type="RefSeq" id="WP_215232219.1">
    <property type="nucleotide sequence ID" value="NZ_CAJRAU010000001.1"/>
</dbReference>
<reference evidence="2 3" key="1">
    <citation type="submission" date="2021-04" db="EMBL/GenBank/DDBJ databases">
        <authorList>
            <person name="Rodrigo-Torres L."/>
            <person name="Arahal R. D."/>
            <person name="Lucena T."/>
        </authorList>
    </citation>
    <scope>NUCLEOTIDE SEQUENCE [LARGE SCALE GENOMIC DNA]</scope>
    <source>
        <strain evidence="2 3">CECT 9623</strain>
    </source>
</reference>
<dbReference type="InterPro" id="IPR027450">
    <property type="entry name" value="AlkB-like"/>
</dbReference>
<dbReference type="Gene3D" id="2.60.120.590">
    <property type="entry name" value="Alpha-ketoglutarate-dependent dioxygenase AlkB-like"/>
    <property type="match status" value="1"/>
</dbReference>
<evidence type="ECO:0000259" key="1">
    <source>
        <dbReference type="PROSITE" id="PS51471"/>
    </source>
</evidence>
<protein>
    <recommendedName>
        <fullName evidence="1">Fe2OG dioxygenase domain-containing protein</fullName>
    </recommendedName>
</protein>
<proteinExistence type="predicted"/>
<dbReference type="Proteomes" id="UP000679725">
    <property type="component" value="Unassembled WGS sequence"/>
</dbReference>
<name>A0ABM8UKU6_9BACT</name>
<dbReference type="InterPro" id="IPR037151">
    <property type="entry name" value="AlkB-like_sf"/>
</dbReference>
<evidence type="ECO:0000313" key="3">
    <source>
        <dbReference type="Proteomes" id="UP000679725"/>
    </source>
</evidence>
<organism evidence="2 3">
    <name type="scientific">Dyadobacter linearis</name>
    <dbReference type="NCBI Taxonomy" id="2823330"/>
    <lineage>
        <taxon>Bacteria</taxon>
        <taxon>Pseudomonadati</taxon>
        <taxon>Bacteroidota</taxon>
        <taxon>Cytophagia</taxon>
        <taxon>Cytophagales</taxon>
        <taxon>Spirosomataceae</taxon>
        <taxon>Dyadobacter</taxon>
    </lineage>
</organism>
<dbReference type="PROSITE" id="PS51471">
    <property type="entry name" value="FE2OG_OXY"/>
    <property type="match status" value="1"/>
</dbReference>
<gene>
    <name evidence="2" type="ORF">DYBT9623_00833</name>
</gene>
<evidence type="ECO:0000313" key="2">
    <source>
        <dbReference type="EMBL" id="CAG5068105.1"/>
    </source>
</evidence>
<dbReference type="SUPFAM" id="SSF51197">
    <property type="entry name" value="Clavaminate synthase-like"/>
    <property type="match status" value="1"/>
</dbReference>
<sequence>MEQFKLFNDREHLSLPQHLMDYVPDFFDKKSSDLYLKIFVLSIPWQQTKVVMYEKEVLTPRLSAWFGDRPMVKGDKRPPIAWTEELWEIKTKVENHTGMSFNGVLLNYYRNEKDSVAWHSDKDTVPGMATEIASVSFGQARNFDFRNKLDHRQQYSLELQNGSLLLMKGDLQRYWEHRVAKSTKPMNARINLTFRKILH</sequence>
<dbReference type="PANTHER" id="PTHR31212:SF4">
    <property type="entry name" value="ALPHA-KETOGLUTARATE-DEPENDENT DIOXYGENASE ALKB HOMOLOG 3"/>
    <property type="match status" value="1"/>
</dbReference>
<feature type="domain" description="Fe2OG dioxygenase" evidence="1">
    <location>
        <begin position="100"/>
        <end position="198"/>
    </location>
</feature>
<accession>A0ABM8UKU6</accession>
<dbReference type="InterPro" id="IPR032854">
    <property type="entry name" value="ALKBH3"/>
</dbReference>
<keyword evidence="3" id="KW-1185">Reference proteome</keyword>
<dbReference type="InterPro" id="IPR005123">
    <property type="entry name" value="Oxoglu/Fe-dep_dioxygenase_dom"/>
</dbReference>
<dbReference type="EMBL" id="CAJRAU010000001">
    <property type="protein sequence ID" value="CAG5068105.1"/>
    <property type="molecule type" value="Genomic_DNA"/>
</dbReference>
<dbReference type="PANTHER" id="PTHR31212">
    <property type="entry name" value="ALPHA-KETOGLUTARATE-DEPENDENT DIOXYGENASE ALKB HOMOLOG 3"/>
    <property type="match status" value="1"/>
</dbReference>